<dbReference type="AlphaFoldDB" id="A0A6A5VJP4"/>
<dbReference type="Proteomes" id="UP000800036">
    <property type="component" value="Unassembled WGS sequence"/>
</dbReference>
<protein>
    <submittedName>
        <fullName evidence="8">NAD dependent epimerase/dehydratase family protein-like protein</fullName>
    </submittedName>
</protein>
<name>A0A6A5VJP4_9PLEO</name>
<evidence type="ECO:0000256" key="1">
    <source>
        <dbReference type="ARBA" id="ARBA00004450"/>
    </source>
</evidence>
<dbReference type="Gene3D" id="3.40.50.720">
    <property type="entry name" value="NAD(P)-binding Rossmann-like Domain"/>
    <property type="match status" value="1"/>
</dbReference>
<keyword evidence="5" id="KW-0496">Mitochondrion</keyword>
<dbReference type="GO" id="GO:0005741">
    <property type="term" value="C:mitochondrial outer membrane"/>
    <property type="evidence" value="ECO:0007669"/>
    <property type="project" value="UniProtKB-SubCell"/>
</dbReference>
<sequence length="227" mass="24219">MSNVVLAGTTGLVGSHILSSLLTHPSISTVYAYARRTPPNPSASPKLFHIPSAESAQWPSQFPRESNPKIFFSGLGTTRAAAGGLDAQRKIDVDLNYDLAKAAKDSGVDTYVLISSRGASSASTMAYPKMKGELEDMVKNLGFKYTVILKPGLIQGSREESRPLEAVGRSIAGALRRVSPKLVDFWVNDASVIAKAAVVAGLACAEGRREAGVWEVDMAEIEKLGRE</sequence>
<evidence type="ECO:0000256" key="3">
    <source>
        <dbReference type="ARBA" id="ARBA00022787"/>
    </source>
</evidence>
<dbReference type="PANTHER" id="PTHR14097:SF7">
    <property type="entry name" value="OXIDOREDUCTASE HTATIP2"/>
    <property type="match status" value="1"/>
</dbReference>
<reference evidence="8" key="1">
    <citation type="journal article" date="2020" name="Stud. Mycol.">
        <title>101 Dothideomycetes genomes: a test case for predicting lifestyles and emergence of pathogens.</title>
        <authorList>
            <person name="Haridas S."/>
            <person name="Albert R."/>
            <person name="Binder M."/>
            <person name="Bloem J."/>
            <person name="Labutti K."/>
            <person name="Salamov A."/>
            <person name="Andreopoulos B."/>
            <person name="Baker S."/>
            <person name="Barry K."/>
            <person name="Bills G."/>
            <person name="Bluhm B."/>
            <person name="Cannon C."/>
            <person name="Castanera R."/>
            <person name="Culley D."/>
            <person name="Daum C."/>
            <person name="Ezra D."/>
            <person name="Gonzalez J."/>
            <person name="Henrissat B."/>
            <person name="Kuo A."/>
            <person name="Liang C."/>
            <person name="Lipzen A."/>
            <person name="Lutzoni F."/>
            <person name="Magnuson J."/>
            <person name="Mondo S."/>
            <person name="Nolan M."/>
            <person name="Ohm R."/>
            <person name="Pangilinan J."/>
            <person name="Park H.-J."/>
            <person name="Ramirez L."/>
            <person name="Alfaro M."/>
            <person name="Sun H."/>
            <person name="Tritt A."/>
            <person name="Yoshinaga Y."/>
            <person name="Zwiers L.-H."/>
            <person name="Turgeon B."/>
            <person name="Goodwin S."/>
            <person name="Spatafora J."/>
            <person name="Crous P."/>
            <person name="Grigoriev I."/>
        </authorList>
    </citation>
    <scope>NUCLEOTIDE SEQUENCE</scope>
    <source>
        <strain evidence="8">CBS 107.79</strain>
    </source>
</reference>
<evidence type="ECO:0000256" key="4">
    <source>
        <dbReference type="ARBA" id="ARBA00022946"/>
    </source>
</evidence>
<accession>A0A6A5VJP4</accession>
<dbReference type="EMBL" id="ML976665">
    <property type="protein sequence ID" value="KAF1976870.1"/>
    <property type="molecule type" value="Genomic_DNA"/>
</dbReference>
<evidence type="ECO:0000259" key="7">
    <source>
        <dbReference type="Pfam" id="PF01370"/>
    </source>
</evidence>
<keyword evidence="6" id="KW-0472">Membrane</keyword>
<comment type="subcellular location">
    <subcellularLocation>
        <location evidence="1">Mitochondrion outer membrane</location>
        <topology evidence="1">Peripheral membrane protein</topology>
    </subcellularLocation>
</comment>
<keyword evidence="9" id="KW-1185">Reference proteome</keyword>
<keyword evidence="3" id="KW-1000">Mitochondrion outer membrane</keyword>
<dbReference type="SUPFAM" id="SSF51735">
    <property type="entry name" value="NAD(P)-binding Rossmann-fold domains"/>
    <property type="match status" value="1"/>
</dbReference>
<proteinExistence type="inferred from homology"/>
<feature type="domain" description="NAD-dependent epimerase/dehydratase" evidence="7">
    <location>
        <begin position="4"/>
        <end position="118"/>
    </location>
</feature>
<evidence type="ECO:0000313" key="8">
    <source>
        <dbReference type="EMBL" id="KAF1976870.1"/>
    </source>
</evidence>
<dbReference type="OrthoDB" id="430436at2759"/>
<dbReference type="InterPro" id="IPR001509">
    <property type="entry name" value="Epimerase_deHydtase"/>
</dbReference>
<evidence type="ECO:0000256" key="6">
    <source>
        <dbReference type="ARBA" id="ARBA00023136"/>
    </source>
</evidence>
<keyword evidence="4" id="KW-0809">Transit peptide</keyword>
<evidence type="ECO:0000313" key="9">
    <source>
        <dbReference type="Proteomes" id="UP000800036"/>
    </source>
</evidence>
<gene>
    <name evidence="8" type="ORF">BU23DRAFT_527961</name>
</gene>
<dbReference type="GO" id="GO:0051170">
    <property type="term" value="P:import into nucleus"/>
    <property type="evidence" value="ECO:0007669"/>
    <property type="project" value="TreeGrafter"/>
</dbReference>
<organism evidence="8 9">
    <name type="scientific">Bimuria novae-zelandiae CBS 107.79</name>
    <dbReference type="NCBI Taxonomy" id="1447943"/>
    <lineage>
        <taxon>Eukaryota</taxon>
        <taxon>Fungi</taxon>
        <taxon>Dikarya</taxon>
        <taxon>Ascomycota</taxon>
        <taxon>Pezizomycotina</taxon>
        <taxon>Dothideomycetes</taxon>
        <taxon>Pleosporomycetidae</taxon>
        <taxon>Pleosporales</taxon>
        <taxon>Massarineae</taxon>
        <taxon>Didymosphaeriaceae</taxon>
        <taxon>Bimuria</taxon>
    </lineage>
</organism>
<evidence type="ECO:0000256" key="2">
    <source>
        <dbReference type="ARBA" id="ARBA00006617"/>
    </source>
</evidence>
<dbReference type="FunFam" id="3.40.50.720:FF:000366">
    <property type="entry name" value="Protein FMP52, mitochondrial"/>
    <property type="match status" value="1"/>
</dbReference>
<comment type="similarity">
    <text evidence="2">Belongs to the FMP52 family.</text>
</comment>
<dbReference type="Pfam" id="PF01370">
    <property type="entry name" value="Epimerase"/>
    <property type="match status" value="1"/>
</dbReference>
<evidence type="ECO:0000256" key="5">
    <source>
        <dbReference type="ARBA" id="ARBA00023128"/>
    </source>
</evidence>
<dbReference type="InterPro" id="IPR036291">
    <property type="entry name" value="NAD(P)-bd_dom_sf"/>
</dbReference>
<dbReference type="PANTHER" id="PTHR14097">
    <property type="entry name" value="OXIDOREDUCTASE HTATIP2"/>
    <property type="match status" value="1"/>
</dbReference>